<dbReference type="RefSeq" id="NP_116346.1">
    <property type="nucleotide sequence ID" value="NC_002794.1"/>
</dbReference>
<feature type="compositionally biased region" description="Low complexity" evidence="1">
    <location>
        <begin position="339"/>
        <end position="357"/>
    </location>
</feature>
<feature type="region of interest" description="Disordered" evidence="1">
    <location>
        <begin position="313"/>
        <end position="376"/>
    </location>
</feature>
<evidence type="ECO:0000256" key="1">
    <source>
        <dbReference type="SAM" id="MobiDB-lite"/>
    </source>
</evidence>
<feature type="compositionally biased region" description="Polar residues" evidence="1">
    <location>
        <begin position="358"/>
        <end position="372"/>
    </location>
</feature>
<sequence>MWWPVYLVCFSSLTNADWDEPWLREWPIDDSSSWPLAVLLKLSNTIDESDAAFKDARELWTPPTLYGWRMEGSLVSPGVDIRRWCREPIPRQQWQRWRREFAYELETTECDEYRVNVNARRSWDDSEPAAAATWVTRDVTVEVTETTVTCSVAIESAARPCRLVLSRARGAAFERVASVPLGDAAVHHVIINQTGCDSRRAAGTAILVAFGPEALDCGHDRKTGSPYLTAVQWETVDGTDGVWRCDLWVCGIPERRWTGHGSRLSSPSRVLWKDASGLVPVARSVRSVRSASVSIMGSRGPVGLPGVVGSSWPLSETGAAGPPGIPGVPAGTRETLRTPGPSESSESPRPSRYPGSSNFSTAANHSTSSARSTVAGVPVAPDSAASYASRETPSTNVATVLVFLVLLGVRHP</sequence>
<proteinExistence type="predicted"/>
<organismHost>
    <name type="scientific">Tupaia belangeri</name>
    <name type="common">Common tree shrew</name>
    <name type="synonym">Tupaia glis belangeri</name>
    <dbReference type="NCBI Taxonomy" id="37347"/>
</organismHost>
<accession>Q91TU6</accession>
<evidence type="ECO:0000313" key="2">
    <source>
        <dbReference type="EMBL" id="AAK57041.1"/>
    </source>
</evidence>
<dbReference type="GeneID" id="921168"/>
<evidence type="ECO:0000313" key="3">
    <source>
        <dbReference type="Proteomes" id="UP000137095"/>
    </source>
</evidence>
<dbReference type="Proteomes" id="UP000137095">
    <property type="component" value="Segment"/>
</dbReference>
<feature type="compositionally biased region" description="Low complexity" evidence="1">
    <location>
        <begin position="313"/>
        <end position="331"/>
    </location>
</feature>
<dbReference type="KEGG" id="vg:921168"/>
<protein>
    <submittedName>
        <fullName evidence="2">T16</fullName>
    </submittedName>
</protein>
<reference evidence="2 3" key="1">
    <citation type="journal article" date="2001" name="J. Virol.">
        <title>Analysis and characterization of the complete genome of tupaia (tree shrew) herpesvirus.</title>
        <authorList>
            <person name="Bahr U."/>
            <person name="Darai G."/>
        </authorList>
    </citation>
    <scope>NUCLEOTIDE SEQUENCE [LARGE SCALE GENOMIC DNA]</scope>
    <source>
        <strain evidence="2">2</strain>
    </source>
</reference>
<name>Q91TU6_TUHV1</name>
<keyword evidence="3" id="KW-1185">Reference proteome</keyword>
<dbReference type="EMBL" id="AF281817">
    <property type="protein sequence ID" value="AAK57041.1"/>
    <property type="molecule type" value="Genomic_DNA"/>
</dbReference>
<organism evidence="2 3">
    <name type="scientific">Tupaiid herpesvirus 1 (strain 1)</name>
    <name type="common">TuHV-1</name>
    <name type="synonym">Herpesvirus tupaia (strain 1)</name>
    <dbReference type="NCBI Taxonomy" id="10397"/>
    <lineage>
        <taxon>Viruses</taxon>
        <taxon>Duplodnaviria</taxon>
        <taxon>Heunggongvirae</taxon>
        <taxon>Peploviricota</taxon>
        <taxon>Herviviricetes</taxon>
        <taxon>Herpesvirales</taxon>
        <taxon>Orthoherpesviridae</taxon>
        <taxon>Betaherpesvirinae</taxon>
        <taxon>Quwivirus</taxon>
        <taxon>Quwivirus tupaiidbeta1</taxon>
    </lineage>
</organism>